<organism evidence="1 2">
    <name type="scientific">Desulfobacula phenolica</name>
    <dbReference type="NCBI Taxonomy" id="90732"/>
    <lineage>
        <taxon>Bacteria</taxon>
        <taxon>Pseudomonadati</taxon>
        <taxon>Thermodesulfobacteriota</taxon>
        <taxon>Desulfobacteria</taxon>
        <taxon>Desulfobacterales</taxon>
        <taxon>Desulfobacteraceae</taxon>
        <taxon>Desulfobacula</taxon>
    </lineage>
</organism>
<proteinExistence type="predicted"/>
<accession>A0A1H2DMR5</accession>
<dbReference type="PROSITE" id="PS51257">
    <property type="entry name" value="PROKAR_LIPOPROTEIN"/>
    <property type="match status" value="1"/>
</dbReference>
<evidence type="ECO:0000313" key="1">
    <source>
        <dbReference type="EMBL" id="SDT84192.1"/>
    </source>
</evidence>
<dbReference type="Proteomes" id="UP000199608">
    <property type="component" value="Unassembled WGS sequence"/>
</dbReference>
<keyword evidence="2" id="KW-1185">Reference proteome</keyword>
<dbReference type="RefSeq" id="WP_092229482.1">
    <property type="nucleotide sequence ID" value="NZ_FNLL01000001.1"/>
</dbReference>
<dbReference type="AlphaFoldDB" id="A0A1H2DMR5"/>
<reference evidence="2" key="1">
    <citation type="submission" date="2016-10" db="EMBL/GenBank/DDBJ databases">
        <authorList>
            <person name="Varghese N."/>
            <person name="Submissions S."/>
        </authorList>
    </citation>
    <scope>NUCLEOTIDE SEQUENCE [LARGE SCALE GENOMIC DNA]</scope>
    <source>
        <strain evidence="2">DSM 3384</strain>
    </source>
</reference>
<dbReference type="EMBL" id="FNLL01000001">
    <property type="protein sequence ID" value="SDT84192.1"/>
    <property type="molecule type" value="Genomic_DNA"/>
</dbReference>
<evidence type="ECO:0000313" key="2">
    <source>
        <dbReference type="Proteomes" id="UP000199608"/>
    </source>
</evidence>
<gene>
    <name evidence="1" type="ORF">SAMN04487931_101155</name>
</gene>
<protein>
    <submittedName>
        <fullName evidence="1">Uncharacterized protein</fullName>
    </submittedName>
</protein>
<sequence length="282" mass="31939">MKRFVFNFVLFLICVSFFVSITGCGEEKKVQNDLAVGNWIHVKNRTYILLILNPKGEWQSSIRIADASSKIVEAKGNAKGMWYIEEDRMIFTVTESDIEDVWEKNATIFFDIVELAETIIQLKDESGRIWIWTHTNSHKSGASEDNLASVIPMGLVAVNLNKNRSNDKDRYLCLNLNLILKELMPGQKMPPIHPKAREAAIIFLSSLVFNDVKDFDRIKQQSGKLVDVLNPYLDGFIKEISIEHVIVATEIDKVEEFIIEHGLTNEPIPEAGEEGNEGSEGK</sequence>
<name>A0A1H2DMR5_9BACT</name>